<sequence length="73" mass="8057">MPNFNHFPLLGLELKERERESLREASSHEISSSLASPPDPASLGYELGPAMRVLAEIGDPTESRRVQVAKIPM</sequence>
<reference evidence="2" key="1">
    <citation type="submission" date="2017-07" db="EMBL/GenBank/DDBJ databases">
        <title>Taro Niue Genome Assembly and Annotation.</title>
        <authorList>
            <person name="Atibalentja N."/>
            <person name="Keating K."/>
            <person name="Fields C.J."/>
        </authorList>
    </citation>
    <scope>NUCLEOTIDE SEQUENCE</scope>
    <source>
        <strain evidence="2">Niue_2</strain>
        <tissue evidence="2">Leaf</tissue>
    </source>
</reference>
<keyword evidence="3" id="KW-1185">Reference proteome</keyword>
<gene>
    <name evidence="2" type="ORF">Taro_015750</name>
</gene>
<dbReference type="EMBL" id="NMUH01000686">
    <property type="protein sequence ID" value="MQL83272.1"/>
    <property type="molecule type" value="Genomic_DNA"/>
</dbReference>
<evidence type="ECO:0000313" key="3">
    <source>
        <dbReference type="Proteomes" id="UP000652761"/>
    </source>
</evidence>
<comment type="caution">
    <text evidence="2">The sequence shown here is derived from an EMBL/GenBank/DDBJ whole genome shotgun (WGS) entry which is preliminary data.</text>
</comment>
<proteinExistence type="predicted"/>
<accession>A0A843UC64</accession>
<feature type="compositionally biased region" description="Basic and acidic residues" evidence="1">
    <location>
        <begin position="18"/>
        <end position="27"/>
    </location>
</feature>
<dbReference type="AlphaFoldDB" id="A0A843UC64"/>
<feature type="region of interest" description="Disordered" evidence="1">
    <location>
        <begin position="18"/>
        <end position="45"/>
    </location>
</feature>
<name>A0A843UC64_COLES</name>
<organism evidence="2 3">
    <name type="scientific">Colocasia esculenta</name>
    <name type="common">Wild taro</name>
    <name type="synonym">Arum esculentum</name>
    <dbReference type="NCBI Taxonomy" id="4460"/>
    <lineage>
        <taxon>Eukaryota</taxon>
        <taxon>Viridiplantae</taxon>
        <taxon>Streptophyta</taxon>
        <taxon>Embryophyta</taxon>
        <taxon>Tracheophyta</taxon>
        <taxon>Spermatophyta</taxon>
        <taxon>Magnoliopsida</taxon>
        <taxon>Liliopsida</taxon>
        <taxon>Araceae</taxon>
        <taxon>Aroideae</taxon>
        <taxon>Colocasieae</taxon>
        <taxon>Colocasia</taxon>
    </lineage>
</organism>
<protein>
    <submittedName>
        <fullName evidence="2">Uncharacterized protein</fullName>
    </submittedName>
</protein>
<evidence type="ECO:0000313" key="2">
    <source>
        <dbReference type="EMBL" id="MQL83272.1"/>
    </source>
</evidence>
<evidence type="ECO:0000256" key="1">
    <source>
        <dbReference type="SAM" id="MobiDB-lite"/>
    </source>
</evidence>
<dbReference type="Proteomes" id="UP000652761">
    <property type="component" value="Unassembled WGS sequence"/>
</dbReference>